<reference evidence="4 5" key="1">
    <citation type="submission" date="2017-01" db="EMBL/GenBank/DDBJ databases">
        <title>Novel large sulfur bacteria in the metagenomes of groundwater-fed chemosynthetic microbial mats in the Lake Huron basin.</title>
        <authorList>
            <person name="Sharrar A.M."/>
            <person name="Flood B.E."/>
            <person name="Bailey J.V."/>
            <person name="Jones D.S."/>
            <person name="Biddanda B."/>
            <person name="Ruberg S.A."/>
            <person name="Marcus D.N."/>
            <person name="Dick G.J."/>
        </authorList>
    </citation>
    <scope>NUCLEOTIDE SEQUENCE [LARGE SCALE GENOMIC DNA]</scope>
    <source>
        <strain evidence="4">A8</strain>
    </source>
</reference>
<dbReference type="PROSITE" id="PS50005">
    <property type="entry name" value="TPR"/>
    <property type="match status" value="1"/>
</dbReference>
<dbReference type="SUPFAM" id="SSF53474">
    <property type="entry name" value="alpha/beta-Hydrolases"/>
    <property type="match status" value="1"/>
</dbReference>
<evidence type="ECO:0000259" key="3">
    <source>
        <dbReference type="Pfam" id="PF24096"/>
    </source>
</evidence>
<dbReference type="PANTHER" id="PTHR11440">
    <property type="entry name" value="LECITHIN-CHOLESTEROL ACYLTRANSFERASE-RELATED"/>
    <property type="match status" value="1"/>
</dbReference>
<gene>
    <name evidence="4" type="ORF">BWK73_21085</name>
</gene>
<name>A0A1Y1QNL6_9GAMM</name>
<dbReference type="InterPro" id="IPR019734">
    <property type="entry name" value="TPR_rpt"/>
</dbReference>
<comment type="caution">
    <text evidence="4">The sequence shown here is derived from an EMBL/GenBank/DDBJ whole genome shotgun (WGS) entry which is preliminary data.</text>
</comment>
<dbReference type="InterPro" id="IPR029058">
    <property type="entry name" value="AB_hydrolase_fold"/>
</dbReference>
<dbReference type="InterPro" id="IPR055803">
    <property type="entry name" value="DUF7379"/>
</dbReference>
<feature type="domain" description="CHAT" evidence="2">
    <location>
        <begin position="1124"/>
        <end position="1408"/>
    </location>
</feature>
<dbReference type="InterPro" id="IPR024983">
    <property type="entry name" value="CHAT_dom"/>
</dbReference>
<dbReference type="InterPro" id="IPR043472">
    <property type="entry name" value="Macro_dom-like"/>
</dbReference>
<dbReference type="Pfam" id="PF24096">
    <property type="entry name" value="DUF7379"/>
    <property type="match status" value="1"/>
</dbReference>
<dbReference type="EMBL" id="MTEJ01000122">
    <property type="protein sequence ID" value="OQX10127.1"/>
    <property type="molecule type" value="Genomic_DNA"/>
</dbReference>
<dbReference type="SUPFAM" id="SSF52949">
    <property type="entry name" value="Macro domain-like"/>
    <property type="match status" value="1"/>
</dbReference>
<evidence type="ECO:0000313" key="5">
    <source>
        <dbReference type="Proteomes" id="UP000192491"/>
    </source>
</evidence>
<keyword evidence="1" id="KW-0802">TPR repeat</keyword>
<feature type="domain" description="DUF7379" evidence="3">
    <location>
        <begin position="146"/>
        <end position="240"/>
    </location>
</feature>
<evidence type="ECO:0000313" key="4">
    <source>
        <dbReference type="EMBL" id="OQX10127.1"/>
    </source>
</evidence>
<feature type="repeat" description="TPR" evidence="1">
    <location>
        <begin position="1479"/>
        <end position="1512"/>
    </location>
</feature>
<evidence type="ECO:0000256" key="1">
    <source>
        <dbReference type="PROSITE-ProRule" id="PRU00339"/>
    </source>
</evidence>
<evidence type="ECO:0000259" key="2">
    <source>
        <dbReference type="Pfam" id="PF12770"/>
    </source>
</evidence>
<dbReference type="Gene3D" id="3.40.50.1820">
    <property type="entry name" value="alpha/beta hydrolase"/>
    <property type="match status" value="1"/>
</dbReference>
<proteinExistence type="predicted"/>
<sequence>MEIIKVSGKLTGKNTPQPLEGEFAGIVNISYHQEVMLDTQERSFSKASEVELTEVTPDTLLELEFEGGYKRWIRAQALTRQTLKTAKFLRVLAISLSEGMTTETLLQTLEQRQVSAPGLCQCADTSALTLQAVQGEAVLDNSKPTLVLLHGAFANTRGSFGALWESREGYNASVWLKRLFTPYAGQIFAFEHPTLSVSPVRNTVQLLRQLPANARLHLITHGRGGLLGELLCQGTLQRRAATAEAAYTDTQTIFSDKELRGFEDETQRSDAEDLRECARLLSEKNIRVERFVRVACPARGTALITEALENTLSVLFNALDVTRIGRLQDAAQYVRLALLGVLQSRQSVQAVPGLAAMMPTAPLIRLLNRPGVRVRDSALVVIAGNAKVSSVLGQLKPWVAECFAGEPNDFVVNTLSMYGGLERTSGKYFYPDQRDSSSHFGYFRDAQVLERVLHGLTHPEQDALLQYLPVQVLAPAIERSAQSAVDNTNVVYFVPGFMGSSLLVNDRPVWLDMGELSWGEFTSLKITQAGVQAGEVLNVYRPLLNALAGTYRVETLTYDWRRSVLDAARDFGEKLKQALDEAQQAQRKLSVRLLAHSTGGMVLVALMSELPSLWKRLQEEADCRCVLLGTPLQGSVAAVQMVMGKHRLIRLLDLLDGKALEEKAFAAQFAAWPGLLEQLPESYLQEARWQTLLGDDFENWAARRLLPQAQQVRAQLRAVTLDTQRVLYVHGKAPLTPSAVVMDDVAPRFKAAGEGDGVTLYSSVNWRGQQWFMPVEHGCLATQPEHFPALLSLLTEGKSHQLDQVPPQTTAAGEQWLPTIEAELFPDEAELQAAALGYHTVMTQEEVRPQIEVRVMHGDLEYVAHPIVVGHYDGDGIVSTERVLDKCLGGRLSELMRLGQYPGQLKTSEVVLNPGKRPGGAVVVGLGEVGKLTPSYLIASVADALVYYALTVRSHLGNAATKSVTEVTPVHVTSLLIGTVAGGVSLADSIASILRAFGRANLVLEKTEQNARVRLGSLDFLELYEDRAVEAARLVRCMTTYPEFRRDFKASTLMGVLPGNRRRVMYRDGGSWWRRLQIETYDEGLKYTALTDRARAEMRLQATQRKFVDQFINKAVATSKADPELSKTLFELLLPTEIKEQAPQGENLVLVLDEETSAYPWELLHDRRSPESQPMSVRSGMLRQLVVEQPRRVRSTSKDMALVIGDPPVDAGFVQLDAAYQEANTITNLLGKWDFQVVSKIRKPSIEIVTALLAEDYRIVHLAGHGVYQYEPPGAPGKLVTGMVLGDGAFLTAAEITQMGCVPDFVFINCCHLAKMDFSPPAIHDAVTQNRSKLAASFAKQLIELGVKAVVAAGWAIDDAAAQVFSETCYNVLLRGETFGSAIVEARREAWRLHSNTNTWGAYQCYGDPEYRLRPLNNRDGHSAQQTDQWQFVAEVEAIAELQNLSNAADTSNVDEYPLLQERLALLHKAIPADWLTHSLVLYALGRAYGKLDKYMEALEAYRVAIESPDSDYPLRLLEDKVNLQTSFALACALHPQTVLPPAWLEDAPTCEQLITHLLQDSKLSLAHLEKLGSSLERMEEEGKYYKRLAMIVTDDKRTQALREMEAAYKRAHEFALEKTGQVAVYPLINWLTARMVRWRRENIKQLDRIEMKEWLDKAQEQADKAERRSPNFLTGIAVAECALLQYLLSARLEETVQLERIGSFYAEAIARGAAPRKSRYVSEHLTFVRLMLEGYLAENVVDSLHQMEGRLAV</sequence>
<protein>
    <submittedName>
        <fullName evidence="4">Uncharacterized protein</fullName>
    </submittedName>
</protein>
<dbReference type="Proteomes" id="UP000192491">
    <property type="component" value="Unassembled WGS sequence"/>
</dbReference>
<dbReference type="Pfam" id="PF12770">
    <property type="entry name" value="CHAT"/>
    <property type="match status" value="1"/>
</dbReference>
<organism evidence="4 5">
    <name type="scientific">Thiothrix lacustris</name>
    <dbReference type="NCBI Taxonomy" id="525917"/>
    <lineage>
        <taxon>Bacteria</taxon>
        <taxon>Pseudomonadati</taxon>
        <taxon>Pseudomonadota</taxon>
        <taxon>Gammaproteobacteria</taxon>
        <taxon>Thiotrichales</taxon>
        <taxon>Thiotrichaceae</taxon>
        <taxon>Thiothrix</taxon>
    </lineage>
</organism>
<accession>A0A1Y1QNL6</accession>